<accession>A0AAD1YAI9</accession>
<dbReference type="AlphaFoldDB" id="A0AAD1YAI9"/>
<name>A0AAD1YAI9_EUPCR</name>
<gene>
    <name evidence="1" type="ORF">ECRASSUSDP1_LOCUS29318</name>
</gene>
<dbReference type="Proteomes" id="UP001295684">
    <property type="component" value="Unassembled WGS sequence"/>
</dbReference>
<dbReference type="EMBL" id="CAMPGE010030174">
    <property type="protein sequence ID" value="CAI2387684.1"/>
    <property type="molecule type" value="Genomic_DNA"/>
</dbReference>
<keyword evidence="2" id="KW-1185">Reference proteome</keyword>
<reference evidence="1" key="1">
    <citation type="submission" date="2023-07" db="EMBL/GenBank/DDBJ databases">
        <authorList>
            <consortium name="AG Swart"/>
            <person name="Singh M."/>
            <person name="Singh A."/>
            <person name="Seah K."/>
            <person name="Emmerich C."/>
        </authorList>
    </citation>
    <scope>NUCLEOTIDE SEQUENCE</scope>
    <source>
        <strain evidence="1">DP1</strain>
    </source>
</reference>
<proteinExistence type="predicted"/>
<organism evidence="1 2">
    <name type="scientific">Euplotes crassus</name>
    <dbReference type="NCBI Taxonomy" id="5936"/>
    <lineage>
        <taxon>Eukaryota</taxon>
        <taxon>Sar</taxon>
        <taxon>Alveolata</taxon>
        <taxon>Ciliophora</taxon>
        <taxon>Intramacronucleata</taxon>
        <taxon>Spirotrichea</taxon>
        <taxon>Hypotrichia</taxon>
        <taxon>Euplotida</taxon>
        <taxon>Euplotidae</taxon>
        <taxon>Moneuplotes</taxon>
    </lineage>
</organism>
<protein>
    <submittedName>
        <fullName evidence="1">Uncharacterized protein</fullName>
    </submittedName>
</protein>
<evidence type="ECO:0000313" key="2">
    <source>
        <dbReference type="Proteomes" id="UP001295684"/>
    </source>
</evidence>
<evidence type="ECO:0000313" key="1">
    <source>
        <dbReference type="EMBL" id="CAI2387684.1"/>
    </source>
</evidence>
<sequence>MQIDTLSKHSLQKKTAAFAYFPLFSDRSSLKPPTENNKTAYIANYGLFQIPLFSEISKIGKNTTYEALTDATRVPCGSLLVRVEEGKKDENGEPLFSESLHREKAIEMGLVTGAPPYSEGVYSTHYYQKHIVEDTIFKYKSLRDYIPVEQMTTSIRETVSKQKKLSQKLRKMCKKKKFAQMSDEELIKSIFEFRKSDKIDFLQMNFFSQYISEIGFRFGLDMLFNCPRDQLYIAIVSINPPANYYKKERSLDKIVVIKELDFDSSIRTPKFKDSMFIISNVPVDYNTHLLVDIKSVKFNSNGKTEMEDFAWTIFPLFSVLDSEETDKKAQIFIRSGRHMIQLFSGGAKNDVVKSLQDDLPDTWEFLLQEKKRRVSSVNFLGNCAILLRCVDNQRFDYDALDDEVINYTYCENKYKPSDKGTKLSTLLPEGKTQKKYEQEVTALLRDKYGIPS</sequence>
<comment type="caution">
    <text evidence="1">The sequence shown here is derived from an EMBL/GenBank/DDBJ whole genome shotgun (WGS) entry which is preliminary data.</text>
</comment>